<evidence type="ECO:0000259" key="1">
    <source>
        <dbReference type="Pfam" id="PF01467"/>
    </source>
</evidence>
<dbReference type="SUPFAM" id="SSF52374">
    <property type="entry name" value="Nucleotidylyl transferase"/>
    <property type="match status" value="1"/>
</dbReference>
<dbReference type="EMBL" id="CAFBLR010000027">
    <property type="protein sequence ID" value="CAB4865438.1"/>
    <property type="molecule type" value="Genomic_DNA"/>
</dbReference>
<dbReference type="Pfam" id="PF01467">
    <property type="entry name" value="CTP_transf_like"/>
    <property type="match status" value="1"/>
</dbReference>
<feature type="domain" description="Cytidyltransferase-like" evidence="1">
    <location>
        <begin position="12"/>
        <end position="45"/>
    </location>
</feature>
<evidence type="ECO:0000313" key="4">
    <source>
        <dbReference type="EMBL" id="CAB4865438.1"/>
    </source>
</evidence>
<evidence type="ECO:0000313" key="5">
    <source>
        <dbReference type="EMBL" id="CAB5066323.1"/>
    </source>
</evidence>
<dbReference type="EMBL" id="CAEZYY010000009">
    <property type="protein sequence ID" value="CAB4749655.1"/>
    <property type="molecule type" value="Genomic_DNA"/>
</dbReference>
<accession>A0A6J7D8E6</accession>
<dbReference type="NCBIfam" id="TIGR00125">
    <property type="entry name" value="cyt_tran_rel"/>
    <property type="match status" value="1"/>
</dbReference>
<dbReference type="GO" id="GO:0003824">
    <property type="term" value="F:catalytic activity"/>
    <property type="evidence" value="ECO:0007669"/>
    <property type="project" value="InterPro"/>
</dbReference>
<dbReference type="PANTHER" id="PTHR37512">
    <property type="entry name" value="TRIFUNCTIONAL NAD BIOSYNTHESIS/REGULATOR PROTEIN NADR"/>
    <property type="match status" value="1"/>
</dbReference>
<dbReference type="EMBL" id="CAEZXX010000070">
    <property type="protein sequence ID" value="CAB4710659.1"/>
    <property type="molecule type" value="Genomic_DNA"/>
</dbReference>
<proteinExistence type="predicted"/>
<name>A0A6J7D8E6_9ZZZZ</name>
<evidence type="ECO:0000313" key="3">
    <source>
        <dbReference type="EMBL" id="CAB4749655.1"/>
    </source>
</evidence>
<dbReference type="AlphaFoldDB" id="A0A6J7D8E6"/>
<dbReference type="InterPro" id="IPR014729">
    <property type="entry name" value="Rossmann-like_a/b/a_fold"/>
</dbReference>
<evidence type="ECO:0000313" key="2">
    <source>
        <dbReference type="EMBL" id="CAB4710659.1"/>
    </source>
</evidence>
<reference evidence="4" key="1">
    <citation type="submission" date="2020-05" db="EMBL/GenBank/DDBJ databases">
        <authorList>
            <person name="Chiriac C."/>
            <person name="Salcher M."/>
            <person name="Ghai R."/>
            <person name="Kavagutti S V."/>
        </authorList>
    </citation>
    <scope>NUCLEOTIDE SEQUENCE</scope>
</reference>
<dbReference type="InterPro" id="IPR052735">
    <property type="entry name" value="NAD_biosynth-regulator"/>
</dbReference>
<dbReference type="InterPro" id="IPR004821">
    <property type="entry name" value="Cyt_trans-like"/>
</dbReference>
<dbReference type="PANTHER" id="PTHR37512:SF1">
    <property type="entry name" value="NADR_TTD14 AAA DOMAIN-CONTAINING PROTEIN"/>
    <property type="match status" value="1"/>
</dbReference>
<dbReference type="EMBL" id="CAFBQP010000074">
    <property type="protein sequence ID" value="CAB5066323.1"/>
    <property type="molecule type" value="Genomic_DNA"/>
</dbReference>
<organism evidence="4">
    <name type="scientific">freshwater metagenome</name>
    <dbReference type="NCBI Taxonomy" id="449393"/>
    <lineage>
        <taxon>unclassified sequences</taxon>
        <taxon>metagenomes</taxon>
        <taxon>ecological metagenomes</taxon>
    </lineage>
</organism>
<dbReference type="Gene3D" id="3.40.50.620">
    <property type="entry name" value="HUPs"/>
    <property type="match status" value="1"/>
</dbReference>
<sequence>MSEIDDRYRTGLIVGRFCPPHLGHRFVIGWAAQRCERLVVFVNTRDGEVVPGALRAQWLQDMTPEATVVEVHHNLETNFDDEELWAQWIDLFRSKWPFPDDGPHAVFSSDFYIDELARRLGAEAVVVDPDRSAVPISATLIREYPGEYLSYLAPAVRAWVEENWVKA</sequence>
<protein>
    <submittedName>
        <fullName evidence="4">Unannotated protein</fullName>
    </submittedName>
</protein>
<gene>
    <name evidence="2" type="ORF">UFOPK2602_01135</name>
    <name evidence="3" type="ORF">UFOPK2806_00935</name>
    <name evidence="4" type="ORF">UFOPK3417_00454</name>
    <name evidence="5" type="ORF">UFOPK4306_01789</name>
</gene>